<dbReference type="RefSeq" id="WP_233345409.1">
    <property type="nucleotide sequence ID" value="NZ_RBII01000001.1"/>
</dbReference>
<comment type="caution">
    <text evidence="2">The sequence shown here is derived from an EMBL/GenBank/DDBJ whole genome shotgun (WGS) entry which is preliminary data.</text>
</comment>
<evidence type="ECO:0008006" key="4">
    <source>
        <dbReference type="Google" id="ProtNLM"/>
    </source>
</evidence>
<evidence type="ECO:0000313" key="3">
    <source>
        <dbReference type="Proteomes" id="UP000282211"/>
    </source>
</evidence>
<dbReference type="InterPro" id="IPR046513">
    <property type="entry name" value="DUF6691"/>
</dbReference>
<feature type="transmembrane region" description="Helical" evidence="1">
    <location>
        <begin position="86"/>
        <end position="110"/>
    </location>
</feature>
<dbReference type="Proteomes" id="UP000282211">
    <property type="component" value="Unassembled WGS sequence"/>
</dbReference>
<dbReference type="Pfam" id="PF20398">
    <property type="entry name" value="DUF6691"/>
    <property type="match status" value="1"/>
</dbReference>
<sequence length="140" mass="15109">MGDLKSAISTFFAGLLFGVGLTISQMVNPAKVIAFLDISGDWDPSLAIVMVSALANTFFGYRYIFRTSKPLFSSEFRLPKRQDIDARLILGAVLFGIGWGLVGLCPGPAISGLTFAGLNVILFLSSMLITIVGFRVITRK</sequence>
<feature type="transmembrane region" description="Helical" evidence="1">
    <location>
        <begin position="116"/>
        <end position="137"/>
    </location>
</feature>
<dbReference type="InParanoid" id="A0A420WKJ8"/>
<keyword evidence="1" id="KW-0472">Membrane</keyword>
<organism evidence="2 3">
    <name type="scientific">Litorimonas taeanensis</name>
    <dbReference type="NCBI Taxonomy" id="568099"/>
    <lineage>
        <taxon>Bacteria</taxon>
        <taxon>Pseudomonadati</taxon>
        <taxon>Pseudomonadota</taxon>
        <taxon>Alphaproteobacteria</taxon>
        <taxon>Maricaulales</taxon>
        <taxon>Robiginitomaculaceae</taxon>
    </lineage>
</organism>
<evidence type="ECO:0000256" key="1">
    <source>
        <dbReference type="SAM" id="Phobius"/>
    </source>
</evidence>
<reference evidence="2 3" key="1">
    <citation type="submission" date="2018-10" db="EMBL/GenBank/DDBJ databases">
        <title>Genomic Encyclopedia of Type Strains, Phase IV (KMG-IV): sequencing the most valuable type-strain genomes for metagenomic binning, comparative biology and taxonomic classification.</title>
        <authorList>
            <person name="Goeker M."/>
        </authorList>
    </citation>
    <scope>NUCLEOTIDE SEQUENCE [LARGE SCALE GENOMIC DNA]</scope>
    <source>
        <strain evidence="2 3">DSM 22008</strain>
    </source>
</reference>
<protein>
    <recommendedName>
        <fullName evidence="4">Sulphur transport domain-containing protein</fullName>
    </recommendedName>
</protein>
<name>A0A420WKJ8_9PROT</name>
<accession>A0A420WKJ8</accession>
<keyword evidence="1" id="KW-0812">Transmembrane</keyword>
<gene>
    <name evidence="2" type="ORF">DES40_0843</name>
</gene>
<evidence type="ECO:0000313" key="2">
    <source>
        <dbReference type="EMBL" id="RKQ71520.1"/>
    </source>
</evidence>
<keyword evidence="1" id="KW-1133">Transmembrane helix</keyword>
<dbReference type="AlphaFoldDB" id="A0A420WKJ8"/>
<feature type="transmembrane region" description="Helical" evidence="1">
    <location>
        <begin position="45"/>
        <end position="65"/>
    </location>
</feature>
<keyword evidence="3" id="KW-1185">Reference proteome</keyword>
<dbReference type="EMBL" id="RBII01000001">
    <property type="protein sequence ID" value="RKQ71520.1"/>
    <property type="molecule type" value="Genomic_DNA"/>
</dbReference>
<proteinExistence type="predicted"/>